<evidence type="ECO:0000256" key="2">
    <source>
        <dbReference type="SAM" id="Phobius"/>
    </source>
</evidence>
<keyword evidence="2" id="KW-1133">Transmembrane helix</keyword>
<proteinExistence type="predicted"/>
<dbReference type="Proteomes" id="UP000823749">
    <property type="component" value="Chromosome 1"/>
</dbReference>
<protein>
    <submittedName>
        <fullName evidence="3">Uncharacterized protein</fullName>
    </submittedName>
</protein>
<organism evidence="3 4">
    <name type="scientific">Rhododendron griersonianum</name>
    <dbReference type="NCBI Taxonomy" id="479676"/>
    <lineage>
        <taxon>Eukaryota</taxon>
        <taxon>Viridiplantae</taxon>
        <taxon>Streptophyta</taxon>
        <taxon>Embryophyta</taxon>
        <taxon>Tracheophyta</taxon>
        <taxon>Spermatophyta</taxon>
        <taxon>Magnoliopsida</taxon>
        <taxon>eudicotyledons</taxon>
        <taxon>Gunneridae</taxon>
        <taxon>Pentapetalae</taxon>
        <taxon>asterids</taxon>
        <taxon>Ericales</taxon>
        <taxon>Ericaceae</taxon>
        <taxon>Ericoideae</taxon>
        <taxon>Rhodoreae</taxon>
        <taxon>Rhododendron</taxon>
    </lineage>
</organism>
<feature type="transmembrane region" description="Helical" evidence="2">
    <location>
        <begin position="122"/>
        <end position="141"/>
    </location>
</feature>
<dbReference type="EMBL" id="JACTNZ010000001">
    <property type="protein sequence ID" value="KAG5565785.1"/>
    <property type="molecule type" value="Genomic_DNA"/>
</dbReference>
<name>A0AAV6LM43_9ERIC</name>
<evidence type="ECO:0000313" key="4">
    <source>
        <dbReference type="Proteomes" id="UP000823749"/>
    </source>
</evidence>
<evidence type="ECO:0000313" key="3">
    <source>
        <dbReference type="EMBL" id="KAG5565785.1"/>
    </source>
</evidence>
<feature type="region of interest" description="Disordered" evidence="1">
    <location>
        <begin position="35"/>
        <end position="76"/>
    </location>
</feature>
<keyword evidence="2" id="KW-0472">Membrane</keyword>
<keyword evidence="2" id="KW-0812">Transmembrane</keyword>
<evidence type="ECO:0000256" key="1">
    <source>
        <dbReference type="SAM" id="MobiDB-lite"/>
    </source>
</evidence>
<keyword evidence="4" id="KW-1185">Reference proteome</keyword>
<feature type="transmembrane region" description="Helical" evidence="2">
    <location>
        <begin position="147"/>
        <end position="167"/>
    </location>
</feature>
<accession>A0AAV6LM43</accession>
<comment type="caution">
    <text evidence="3">The sequence shown here is derived from an EMBL/GenBank/DDBJ whole genome shotgun (WGS) entry which is preliminary data.</text>
</comment>
<gene>
    <name evidence="3" type="ORF">RHGRI_001642</name>
</gene>
<sequence>MFDPIQKEGSDSEEDLMEVLQGIVSSTIEAQSLIQQPRPAVPLGGSTNHPVTSAVPELATAPDPDPRPAATVPESASIDQAVHDKFSGEVARSAQDHLNPKPPDIQHIKSKETVAELAVNKFCFQLAWFCVQVGLVVQFWGCCTHGVAVMAVTVSAVMAVTVTALICC</sequence>
<reference evidence="3" key="1">
    <citation type="submission" date="2020-08" db="EMBL/GenBank/DDBJ databases">
        <title>Plant Genome Project.</title>
        <authorList>
            <person name="Zhang R.-G."/>
        </authorList>
    </citation>
    <scope>NUCLEOTIDE SEQUENCE</scope>
    <source>
        <strain evidence="3">WSP0</strain>
        <tissue evidence="3">Leaf</tissue>
    </source>
</reference>
<dbReference type="AlphaFoldDB" id="A0AAV6LM43"/>